<gene>
    <name evidence="7" type="ordered locus">Desal_0402</name>
</gene>
<dbReference type="RefSeq" id="WP_012765995.1">
    <property type="nucleotide sequence ID" value="NC_012881.1"/>
</dbReference>
<comment type="similarity">
    <text evidence="1">Belongs to the thioredoxin family. DsbA subfamily.</text>
</comment>
<evidence type="ECO:0000256" key="3">
    <source>
        <dbReference type="ARBA" id="ARBA00023002"/>
    </source>
</evidence>
<dbReference type="HOGENOM" id="CLU_000288_47_4_7"/>
<dbReference type="Pfam" id="PF13462">
    <property type="entry name" value="Thioredoxin_4"/>
    <property type="match status" value="1"/>
</dbReference>
<keyword evidence="8" id="KW-1185">Reference proteome</keyword>
<keyword evidence="4" id="KW-1015">Disulfide bond</keyword>
<feature type="domain" description="Thioredoxin-like fold" evidence="6">
    <location>
        <begin position="86"/>
        <end position="242"/>
    </location>
</feature>
<organism evidence="7 8">
    <name type="scientific">Maridesulfovibrio salexigens (strain ATCC 14822 / DSM 2638 / NCIMB 8403 / VKM B-1763)</name>
    <name type="common">Desulfovibrio salexigens</name>
    <dbReference type="NCBI Taxonomy" id="526222"/>
    <lineage>
        <taxon>Bacteria</taxon>
        <taxon>Pseudomonadati</taxon>
        <taxon>Thermodesulfobacteriota</taxon>
        <taxon>Desulfovibrionia</taxon>
        <taxon>Desulfovibrionales</taxon>
        <taxon>Desulfovibrionaceae</taxon>
        <taxon>Maridesulfovibrio</taxon>
    </lineage>
</organism>
<accession>C6BWY9</accession>
<evidence type="ECO:0000256" key="4">
    <source>
        <dbReference type="ARBA" id="ARBA00023157"/>
    </source>
</evidence>
<dbReference type="InterPro" id="IPR012336">
    <property type="entry name" value="Thioredoxin-like_fold"/>
</dbReference>
<proteinExistence type="inferred from homology"/>
<dbReference type="Gene3D" id="3.40.30.10">
    <property type="entry name" value="Glutaredoxin"/>
    <property type="match status" value="1"/>
</dbReference>
<dbReference type="SUPFAM" id="SSF52833">
    <property type="entry name" value="Thioredoxin-like"/>
    <property type="match status" value="1"/>
</dbReference>
<protein>
    <submittedName>
        <fullName evidence="7">DSBA oxidoreductase</fullName>
    </submittedName>
</protein>
<evidence type="ECO:0000313" key="8">
    <source>
        <dbReference type="Proteomes" id="UP000002601"/>
    </source>
</evidence>
<dbReference type="InterPro" id="IPR036249">
    <property type="entry name" value="Thioredoxin-like_sf"/>
</dbReference>
<reference evidence="7 8" key="1">
    <citation type="submission" date="2009-06" db="EMBL/GenBank/DDBJ databases">
        <title>Complete sequence of Desulfovibrio salexigens DSM 2638.</title>
        <authorList>
            <consortium name="US DOE Joint Genome Institute"/>
            <person name="Lucas S."/>
            <person name="Copeland A."/>
            <person name="Lapidus A."/>
            <person name="Glavina del Rio T."/>
            <person name="Tice H."/>
            <person name="Bruce D."/>
            <person name="Goodwin L."/>
            <person name="Pitluck S."/>
            <person name="Munk A.C."/>
            <person name="Brettin T."/>
            <person name="Detter J.C."/>
            <person name="Han C."/>
            <person name="Tapia R."/>
            <person name="Larimer F."/>
            <person name="Land M."/>
            <person name="Hauser L."/>
            <person name="Kyrpides N."/>
            <person name="Anderson I."/>
            <person name="Wall J.D."/>
            <person name="Arkin A.P."/>
            <person name="Dehal P."/>
            <person name="Chivian D."/>
            <person name="Giles B."/>
            <person name="Hazen T.C."/>
        </authorList>
    </citation>
    <scope>NUCLEOTIDE SEQUENCE [LARGE SCALE GENOMIC DNA]</scope>
    <source>
        <strain evidence="8">ATCC 14822 / DSM 2638 / NCIMB 8403 / VKM B-1763</strain>
    </source>
</reference>
<dbReference type="AlphaFoldDB" id="C6BWY9"/>
<sequence length="274" mass="30960">MLKLILLILSVAVLISGCFNKQMLKEQLAEAIRENPEIVLDAMRERKMDMLVILEQGISEREKLKREARLEAEIKNPLKPQIRAERIMLGNADAPVTIVEYSDFLCPYCSKGASVVSKLAQDQPDKYRVIFKHLPMHAKSRELSLNFEAIALFDKAKAYQFHNLVFERQKELYDDNSGVVLSNILGEVGVDPEQVRKIANSAQVQQYLLDDGKEAGEFKINATPTFLINGVVVRGYLPVDMFENKVNLILEKSTQNAADATQEGELCEDCLNQM</sequence>
<keyword evidence="3" id="KW-0560">Oxidoreductase</keyword>
<keyword evidence="2" id="KW-0732">Signal</keyword>
<dbReference type="eggNOG" id="COG1651">
    <property type="taxonomic scope" value="Bacteria"/>
</dbReference>
<dbReference type="PANTHER" id="PTHR13887:SF14">
    <property type="entry name" value="DISULFIDE BOND FORMATION PROTEIN D"/>
    <property type="match status" value="1"/>
</dbReference>
<keyword evidence="5" id="KW-0676">Redox-active center</keyword>
<dbReference type="Proteomes" id="UP000002601">
    <property type="component" value="Chromosome"/>
</dbReference>
<evidence type="ECO:0000256" key="5">
    <source>
        <dbReference type="ARBA" id="ARBA00023284"/>
    </source>
</evidence>
<evidence type="ECO:0000259" key="6">
    <source>
        <dbReference type="Pfam" id="PF13462"/>
    </source>
</evidence>
<dbReference type="PROSITE" id="PS51257">
    <property type="entry name" value="PROKAR_LIPOPROTEIN"/>
    <property type="match status" value="1"/>
</dbReference>
<dbReference type="KEGG" id="dsa:Desal_0402"/>
<dbReference type="GO" id="GO:0016491">
    <property type="term" value="F:oxidoreductase activity"/>
    <property type="evidence" value="ECO:0007669"/>
    <property type="project" value="UniProtKB-KW"/>
</dbReference>
<dbReference type="STRING" id="526222.Desal_0402"/>
<name>C6BWY9_MARSD</name>
<evidence type="ECO:0000313" key="7">
    <source>
        <dbReference type="EMBL" id="ACS78469.1"/>
    </source>
</evidence>
<evidence type="ECO:0000256" key="2">
    <source>
        <dbReference type="ARBA" id="ARBA00022729"/>
    </source>
</evidence>
<dbReference type="OrthoDB" id="9784686at2"/>
<dbReference type="PANTHER" id="PTHR13887">
    <property type="entry name" value="GLUTATHIONE S-TRANSFERASE KAPPA"/>
    <property type="match status" value="1"/>
</dbReference>
<dbReference type="EMBL" id="CP001649">
    <property type="protein sequence ID" value="ACS78469.1"/>
    <property type="molecule type" value="Genomic_DNA"/>
</dbReference>
<evidence type="ECO:0000256" key="1">
    <source>
        <dbReference type="ARBA" id="ARBA00005791"/>
    </source>
</evidence>